<sequence>MLRRIQPPGPSISQRIPYKYSHSQDWPTRYLVPASSAGLLSLRRILLSSGPARTPPKPFLQHQTQESVVAATQALAFSLPSSTVAHRFFFFAGCIIPRIFKSPSTSYFQPLSFHHPGPPGLSRSTPRQRPLPEPEWSPVERNTVIPHHPDGTND</sequence>
<protein>
    <submittedName>
        <fullName evidence="1">Uncharacterized protein</fullName>
    </submittedName>
</protein>
<reference evidence="1" key="1">
    <citation type="submission" date="2022-07" db="EMBL/GenBank/DDBJ databases">
        <title>Genome Sequence of Lecanicillium saksenae.</title>
        <authorList>
            <person name="Buettner E."/>
        </authorList>
    </citation>
    <scope>NUCLEOTIDE SEQUENCE</scope>
    <source>
        <strain evidence="1">VT-O1</strain>
    </source>
</reference>
<proteinExistence type="predicted"/>
<gene>
    <name evidence="1" type="ORF">NLG97_g8909</name>
</gene>
<comment type="caution">
    <text evidence="1">The sequence shown here is derived from an EMBL/GenBank/DDBJ whole genome shotgun (WGS) entry which is preliminary data.</text>
</comment>
<name>A0ACC1QKI5_9HYPO</name>
<dbReference type="Proteomes" id="UP001148737">
    <property type="component" value="Unassembled WGS sequence"/>
</dbReference>
<evidence type="ECO:0000313" key="1">
    <source>
        <dbReference type="EMBL" id="KAJ3477163.1"/>
    </source>
</evidence>
<organism evidence="1 2">
    <name type="scientific">Lecanicillium saksenae</name>
    <dbReference type="NCBI Taxonomy" id="468837"/>
    <lineage>
        <taxon>Eukaryota</taxon>
        <taxon>Fungi</taxon>
        <taxon>Dikarya</taxon>
        <taxon>Ascomycota</taxon>
        <taxon>Pezizomycotina</taxon>
        <taxon>Sordariomycetes</taxon>
        <taxon>Hypocreomycetidae</taxon>
        <taxon>Hypocreales</taxon>
        <taxon>Cordycipitaceae</taxon>
        <taxon>Lecanicillium</taxon>
    </lineage>
</organism>
<accession>A0ACC1QKI5</accession>
<dbReference type="EMBL" id="JANAKD010001690">
    <property type="protein sequence ID" value="KAJ3477163.1"/>
    <property type="molecule type" value="Genomic_DNA"/>
</dbReference>
<keyword evidence="2" id="KW-1185">Reference proteome</keyword>
<evidence type="ECO:0000313" key="2">
    <source>
        <dbReference type="Proteomes" id="UP001148737"/>
    </source>
</evidence>